<feature type="compositionally biased region" description="Basic residues" evidence="1">
    <location>
        <begin position="403"/>
        <end position="412"/>
    </location>
</feature>
<evidence type="ECO:0000313" key="4">
    <source>
        <dbReference type="Proteomes" id="UP000790347"/>
    </source>
</evidence>
<reference evidence="3" key="1">
    <citation type="submission" date="2013-05" db="EMBL/GenBank/DDBJ databases">
        <authorList>
            <person name="Yim A.K.Y."/>
            <person name="Chan T.F."/>
            <person name="Ji K.M."/>
            <person name="Liu X.Y."/>
            <person name="Zhou J.W."/>
            <person name="Li R.Q."/>
            <person name="Yang K.Y."/>
            <person name="Li J."/>
            <person name="Li M."/>
            <person name="Law P.T.W."/>
            <person name="Wu Y.L."/>
            <person name="Cai Z.L."/>
            <person name="Qin H."/>
            <person name="Bao Y."/>
            <person name="Leung R.K.K."/>
            <person name="Ng P.K.S."/>
            <person name="Zou J."/>
            <person name="Zhong X.J."/>
            <person name="Ran P.X."/>
            <person name="Zhong N.S."/>
            <person name="Liu Z.G."/>
            <person name="Tsui S.K.W."/>
        </authorList>
    </citation>
    <scope>NUCLEOTIDE SEQUENCE</scope>
    <source>
        <strain evidence="3">Derf</strain>
        <tissue evidence="3">Whole organism</tissue>
    </source>
</reference>
<dbReference type="AlphaFoldDB" id="A0A922HZS4"/>
<comment type="caution">
    <text evidence="3">The sequence shown here is derived from an EMBL/GenBank/DDBJ whole genome shotgun (WGS) entry which is preliminary data.</text>
</comment>
<feature type="region of interest" description="Disordered" evidence="1">
    <location>
        <begin position="662"/>
        <end position="697"/>
    </location>
</feature>
<proteinExistence type="predicted"/>
<dbReference type="Proteomes" id="UP000790347">
    <property type="component" value="Unassembled WGS sequence"/>
</dbReference>
<protein>
    <submittedName>
        <fullName evidence="3">Uncharacterized protein</fullName>
    </submittedName>
</protein>
<gene>
    <name evidence="3" type="ORF">DERF_007136</name>
</gene>
<feature type="transmembrane region" description="Helical" evidence="2">
    <location>
        <begin position="377"/>
        <end position="400"/>
    </location>
</feature>
<evidence type="ECO:0000256" key="1">
    <source>
        <dbReference type="SAM" id="MobiDB-lite"/>
    </source>
</evidence>
<evidence type="ECO:0000313" key="3">
    <source>
        <dbReference type="EMBL" id="KAH9516397.1"/>
    </source>
</evidence>
<dbReference type="EMBL" id="ASGP02000003">
    <property type="protein sequence ID" value="KAH9516397.1"/>
    <property type="molecule type" value="Genomic_DNA"/>
</dbReference>
<feature type="compositionally biased region" description="Low complexity" evidence="1">
    <location>
        <begin position="475"/>
        <end position="491"/>
    </location>
</feature>
<name>A0A922HZS4_DERFA</name>
<feature type="region of interest" description="Disordered" evidence="1">
    <location>
        <begin position="403"/>
        <end position="437"/>
    </location>
</feature>
<keyword evidence="4" id="KW-1185">Reference proteome</keyword>
<keyword evidence="2" id="KW-1133">Transmembrane helix</keyword>
<reference evidence="3" key="2">
    <citation type="journal article" date="2022" name="Res Sq">
        <title>Comparative Genomics Reveals Insights into the Divergent Evolution of Astigmatic Mites and Household Pest Adaptations.</title>
        <authorList>
            <person name="Xiong Q."/>
            <person name="Wan A.T.-Y."/>
            <person name="Liu X.-Y."/>
            <person name="Fung C.S.-H."/>
            <person name="Xiao X."/>
            <person name="Malainual N."/>
            <person name="Hou J."/>
            <person name="Wang L."/>
            <person name="Wang M."/>
            <person name="Yang K."/>
            <person name="Cui Y."/>
            <person name="Leung E."/>
            <person name="Nong W."/>
            <person name="Shin S.-K."/>
            <person name="Au S."/>
            <person name="Jeong K.Y."/>
            <person name="Chew F.T."/>
            <person name="Hui J."/>
            <person name="Leung T.F."/>
            <person name="Tungtrongchitr A."/>
            <person name="Zhong N."/>
            <person name="Liu Z."/>
            <person name="Tsui S."/>
        </authorList>
    </citation>
    <scope>NUCLEOTIDE SEQUENCE</scope>
    <source>
        <strain evidence="3">Derf</strain>
        <tissue evidence="3">Whole organism</tissue>
    </source>
</reference>
<feature type="compositionally biased region" description="Polar residues" evidence="1">
    <location>
        <begin position="669"/>
        <end position="679"/>
    </location>
</feature>
<feature type="region of interest" description="Disordered" evidence="1">
    <location>
        <begin position="475"/>
        <end position="494"/>
    </location>
</feature>
<evidence type="ECO:0000256" key="2">
    <source>
        <dbReference type="SAM" id="Phobius"/>
    </source>
</evidence>
<keyword evidence="2" id="KW-0472">Membrane</keyword>
<organism evidence="3 4">
    <name type="scientific">Dermatophagoides farinae</name>
    <name type="common">American house dust mite</name>
    <dbReference type="NCBI Taxonomy" id="6954"/>
    <lineage>
        <taxon>Eukaryota</taxon>
        <taxon>Metazoa</taxon>
        <taxon>Ecdysozoa</taxon>
        <taxon>Arthropoda</taxon>
        <taxon>Chelicerata</taxon>
        <taxon>Arachnida</taxon>
        <taxon>Acari</taxon>
        <taxon>Acariformes</taxon>
        <taxon>Sarcoptiformes</taxon>
        <taxon>Astigmata</taxon>
        <taxon>Psoroptidia</taxon>
        <taxon>Analgoidea</taxon>
        <taxon>Pyroglyphidae</taxon>
        <taxon>Dermatophagoidinae</taxon>
        <taxon>Dermatophagoides</taxon>
    </lineage>
</organism>
<sequence>MDSPAISLSSSLYTTIKSVTHENHSAKLDDQENKKLENFCSKILSNKSRLQSVSIETFDESNWPKKHRHILTVILNNRLYRIPLDNIEYTTRKNFHVAKLNLTFVNVNNDGDHNQPHKSCNPKWYNVTDFMLDADQMPSDGIHRLQLLNIFHYNGKRYQHYFFHPNSSSNDDESKSVLLINGKIHSISNKPGYFPFFDNDYIYHSIDHDGFNGGRNKWKSLGYFLFKSRDKQSGQNITRIQSIYLNKNYVEPDTYYNGKRIKKIDPMIPYAMYNWTQIEQASVIMIRQLNGHKPMTEKRFNEKIFDDHLPFGFIDNNRMLHLWLPWRHSVVFIPYLSHLDDLIRLPMAEISMHEYFHNCPQNKHDYLMPYESKKKGIYIRFMPSIILVISLLMILILCGGKGKNKGNKKKNNNKSPVQIEPIESVPESNVTETNETEQLIEQQQQQQIETDVGVGSEAENKPVTEAENIVENEVNQEQQQALDVQQQQEQKQPVEYDEKDIEIKMKMMENRMKMGKEFDFGKAAKHFAKILVGKKSQIKRIGSGKSNRPDLYNNDQMMFSDYDEQKQQHDSKLIKFQSPSKKKKTLNRKSISAKMIMKKKRKSMPKGGGISANMRSDSIISAYSDRAHTSKLFGSPVSKLRPGYKDTTRRSFLEWFLPPQRSRRHIPSPRTSPKLSSYRNIPKPKQKKQNLSALSTKIHDSTSSLSSIISRSTYLHTTRNATTKKSPMRRSSHKLHLGFSGFEVGVVPKKPYKRLHQSSDMESVE</sequence>
<keyword evidence="2" id="KW-0812">Transmembrane</keyword>
<accession>A0A922HZS4</accession>